<dbReference type="PANTHER" id="PTHR48011:SF51">
    <property type="entry name" value="PROTEIN KINASE SUPERFAMILY PROTEIN"/>
    <property type="match status" value="1"/>
</dbReference>
<dbReference type="InterPro" id="IPR011009">
    <property type="entry name" value="Kinase-like_dom_sf"/>
</dbReference>
<protein>
    <submittedName>
        <fullName evidence="2">Mitogen-activated protein kinase kinase kinase A</fullName>
    </submittedName>
</protein>
<sequence length="105" mass="12151">MSPKYVASGEIGLALDMWSLGCIVVKMLTWKPAWMPQCEDLKSLMYHLSCLNESPKRPENLSEGEMDFLRNCFSINPYERWMARMIMDNPFILGFVGVIRRSKSL</sequence>
<dbReference type="GO" id="GO:0007165">
    <property type="term" value="P:signal transduction"/>
    <property type="evidence" value="ECO:0007669"/>
    <property type="project" value="TreeGrafter"/>
</dbReference>
<accession>A0A6A1ULL0</accession>
<evidence type="ECO:0000313" key="3">
    <source>
        <dbReference type="Proteomes" id="UP000516437"/>
    </source>
</evidence>
<evidence type="ECO:0000259" key="1">
    <source>
        <dbReference type="PROSITE" id="PS50011"/>
    </source>
</evidence>
<dbReference type="EMBL" id="RXIC02000093">
    <property type="protein sequence ID" value="KAB1201151.1"/>
    <property type="molecule type" value="Genomic_DNA"/>
</dbReference>
<feature type="domain" description="Protein kinase" evidence="1">
    <location>
        <begin position="1"/>
        <end position="92"/>
    </location>
</feature>
<dbReference type="GO" id="GO:0005524">
    <property type="term" value="F:ATP binding"/>
    <property type="evidence" value="ECO:0007669"/>
    <property type="project" value="InterPro"/>
</dbReference>
<dbReference type="InterPro" id="IPR052751">
    <property type="entry name" value="Plant_MAPKKK"/>
</dbReference>
<evidence type="ECO:0000313" key="2">
    <source>
        <dbReference type="EMBL" id="KAB1201151.1"/>
    </source>
</evidence>
<dbReference type="PROSITE" id="PS50011">
    <property type="entry name" value="PROTEIN_KINASE_DOM"/>
    <property type="match status" value="1"/>
</dbReference>
<dbReference type="SUPFAM" id="SSF56112">
    <property type="entry name" value="Protein kinase-like (PK-like)"/>
    <property type="match status" value="1"/>
</dbReference>
<dbReference type="Pfam" id="PF00069">
    <property type="entry name" value="Pkinase"/>
    <property type="match status" value="1"/>
</dbReference>
<comment type="caution">
    <text evidence="2">The sequence shown here is derived from an EMBL/GenBank/DDBJ whole genome shotgun (WGS) entry which is preliminary data.</text>
</comment>
<dbReference type="PANTHER" id="PTHR48011">
    <property type="entry name" value="CCR4-NOT TRANSCRIPTIONAL COMPLEX SUBUNIT CAF120-RELATED"/>
    <property type="match status" value="1"/>
</dbReference>
<dbReference type="AlphaFoldDB" id="A0A6A1ULL0"/>
<organism evidence="2 3">
    <name type="scientific">Morella rubra</name>
    <name type="common">Chinese bayberry</name>
    <dbReference type="NCBI Taxonomy" id="262757"/>
    <lineage>
        <taxon>Eukaryota</taxon>
        <taxon>Viridiplantae</taxon>
        <taxon>Streptophyta</taxon>
        <taxon>Embryophyta</taxon>
        <taxon>Tracheophyta</taxon>
        <taxon>Spermatophyta</taxon>
        <taxon>Magnoliopsida</taxon>
        <taxon>eudicotyledons</taxon>
        <taxon>Gunneridae</taxon>
        <taxon>Pentapetalae</taxon>
        <taxon>rosids</taxon>
        <taxon>fabids</taxon>
        <taxon>Fagales</taxon>
        <taxon>Myricaceae</taxon>
        <taxon>Morella</taxon>
    </lineage>
</organism>
<keyword evidence="2" id="KW-0808">Transferase</keyword>
<dbReference type="Gene3D" id="1.10.510.10">
    <property type="entry name" value="Transferase(Phosphotransferase) domain 1"/>
    <property type="match status" value="1"/>
</dbReference>
<reference evidence="2 3" key="1">
    <citation type="journal article" date="2019" name="Plant Biotechnol. J.">
        <title>The red bayberry genome and genetic basis of sex determination.</title>
        <authorList>
            <person name="Jia H.M."/>
            <person name="Jia H.J."/>
            <person name="Cai Q.L."/>
            <person name="Wang Y."/>
            <person name="Zhao H.B."/>
            <person name="Yang W.F."/>
            <person name="Wang G.Y."/>
            <person name="Li Y.H."/>
            <person name="Zhan D.L."/>
            <person name="Shen Y.T."/>
            <person name="Niu Q.F."/>
            <person name="Chang L."/>
            <person name="Qiu J."/>
            <person name="Zhao L."/>
            <person name="Xie H.B."/>
            <person name="Fu W.Y."/>
            <person name="Jin J."/>
            <person name="Li X.W."/>
            <person name="Jiao Y."/>
            <person name="Zhou C.C."/>
            <person name="Tu T."/>
            <person name="Chai C.Y."/>
            <person name="Gao J.L."/>
            <person name="Fan L.J."/>
            <person name="van de Weg E."/>
            <person name="Wang J.Y."/>
            <person name="Gao Z.S."/>
        </authorList>
    </citation>
    <scope>NUCLEOTIDE SEQUENCE [LARGE SCALE GENOMIC DNA]</scope>
    <source>
        <tissue evidence="2">Leaves</tissue>
    </source>
</reference>
<dbReference type="GO" id="GO:0004672">
    <property type="term" value="F:protein kinase activity"/>
    <property type="evidence" value="ECO:0007669"/>
    <property type="project" value="InterPro"/>
</dbReference>
<name>A0A6A1ULL0_9ROSI</name>
<dbReference type="OrthoDB" id="25592at2759"/>
<dbReference type="Proteomes" id="UP000516437">
    <property type="component" value="Unassembled WGS sequence"/>
</dbReference>
<gene>
    <name evidence="2" type="ORF">CJ030_MR0G004766</name>
</gene>
<keyword evidence="2" id="KW-0418">Kinase</keyword>
<proteinExistence type="predicted"/>
<keyword evidence="3" id="KW-1185">Reference proteome</keyword>
<dbReference type="InterPro" id="IPR000719">
    <property type="entry name" value="Prot_kinase_dom"/>
</dbReference>